<dbReference type="InterPro" id="IPR036661">
    <property type="entry name" value="Luciferase-like_sf"/>
</dbReference>
<keyword evidence="7" id="KW-1185">Reference proteome</keyword>
<dbReference type="InterPro" id="IPR019952">
    <property type="entry name" value="F420_OxRdatse_Rv1855c_pred"/>
</dbReference>
<feature type="domain" description="Luciferase-like" evidence="5">
    <location>
        <begin position="6"/>
        <end position="248"/>
    </location>
</feature>
<dbReference type="PANTHER" id="PTHR42847">
    <property type="entry name" value="ALKANESULFONATE MONOOXYGENASE"/>
    <property type="match status" value="1"/>
</dbReference>
<sequence length="310" mass="33498">MRVCVFTEPHRGATFDEMLRAAQHAEAAGYDGFFRADHFMPVNRSDGFPGPSDAWVTLGAIARETRTIRLGTLLTSATFRHPAITAVTVAQVDEMSNGRIDFGLGAGWLGAEHTALGIPFFTPRERFERLDEQLQIITGLWATPRGERFSFTGKHFTLVDALALPKPVQTPGPPVIVGGRGPKSTPRLAALHADEYNVPPSSAAKCAEQYDLVRAASEKYGRTKAPLVLSASVAVACGRTDAEIAQRLALLEEPSILPPEPVIAGTPDQVVEQLAAYAEAGATRLYVRLRDQSDLDLLDLLAAEVIPHLP</sequence>
<dbReference type="AlphaFoldDB" id="A0AAE4CVJ1"/>
<dbReference type="InterPro" id="IPR011251">
    <property type="entry name" value="Luciferase-like_dom"/>
</dbReference>
<keyword evidence="3" id="KW-0560">Oxidoreductase</keyword>
<evidence type="ECO:0000256" key="3">
    <source>
        <dbReference type="ARBA" id="ARBA00023002"/>
    </source>
</evidence>
<evidence type="ECO:0000313" key="6">
    <source>
        <dbReference type="EMBL" id="MDR7322859.1"/>
    </source>
</evidence>
<dbReference type="EMBL" id="JAVDYC010000001">
    <property type="protein sequence ID" value="MDR7322859.1"/>
    <property type="molecule type" value="Genomic_DNA"/>
</dbReference>
<accession>A0AAE4CVJ1</accession>
<dbReference type="RefSeq" id="WP_310413917.1">
    <property type="nucleotide sequence ID" value="NZ_JAVDYC010000001.1"/>
</dbReference>
<keyword evidence="4" id="KW-0503">Monooxygenase</keyword>
<dbReference type="SUPFAM" id="SSF51679">
    <property type="entry name" value="Bacterial luciferase-like"/>
    <property type="match status" value="1"/>
</dbReference>
<comment type="caution">
    <text evidence="6">The sequence shown here is derived from an EMBL/GenBank/DDBJ whole genome shotgun (WGS) entry which is preliminary data.</text>
</comment>
<keyword evidence="1" id="KW-0285">Flavoprotein</keyword>
<dbReference type="Pfam" id="PF00296">
    <property type="entry name" value="Bac_luciferase"/>
    <property type="match status" value="1"/>
</dbReference>
<organism evidence="6 7">
    <name type="scientific">Catenuloplanes niger</name>
    <dbReference type="NCBI Taxonomy" id="587534"/>
    <lineage>
        <taxon>Bacteria</taxon>
        <taxon>Bacillati</taxon>
        <taxon>Actinomycetota</taxon>
        <taxon>Actinomycetes</taxon>
        <taxon>Micromonosporales</taxon>
        <taxon>Micromonosporaceae</taxon>
        <taxon>Catenuloplanes</taxon>
    </lineage>
</organism>
<dbReference type="PANTHER" id="PTHR42847:SF4">
    <property type="entry name" value="ALKANESULFONATE MONOOXYGENASE-RELATED"/>
    <property type="match status" value="1"/>
</dbReference>
<gene>
    <name evidence="6" type="ORF">J2S44_003109</name>
</gene>
<dbReference type="Gene3D" id="3.20.20.30">
    <property type="entry name" value="Luciferase-like domain"/>
    <property type="match status" value="1"/>
</dbReference>
<dbReference type="GO" id="GO:0008726">
    <property type="term" value="F:alkanesulfonate monooxygenase activity"/>
    <property type="evidence" value="ECO:0007669"/>
    <property type="project" value="TreeGrafter"/>
</dbReference>
<dbReference type="GO" id="GO:0046306">
    <property type="term" value="P:alkanesulfonate catabolic process"/>
    <property type="evidence" value="ECO:0007669"/>
    <property type="project" value="TreeGrafter"/>
</dbReference>
<evidence type="ECO:0000313" key="7">
    <source>
        <dbReference type="Proteomes" id="UP001183629"/>
    </source>
</evidence>
<evidence type="ECO:0000259" key="5">
    <source>
        <dbReference type="Pfam" id="PF00296"/>
    </source>
</evidence>
<reference evidence="6 7" key="1">
    <citation type="submission" date="2023-07" db="EMBL/GenBank/DDBJ databases">
        <title>Sequencing the genomes of 1000 actinobacteria strains.</title>
        <authorList>
            <person name="Klenk H.-P."/>
        </authorList>
    </citation>
    <scope>NUCLEOTIDE SEQUENCE [LARGE SCALE GENOMIC DNA]</scope>
    <source>
        <strain evidence="6 7">DSM 44711</strain>
    </source>
</reference>
<keyword evidence="2" id="KW-0288">FMN</keyword>
<evidence type="ECO:0000256" key="2">
    <source>
        <dbReference type="ARBA" id="ARBA00022643"/>
    </source>
</evidence>
<protein>
    <submittedName>
        <fullName evidence="6">F420-dependent oxidoreductase-like protein</fullName>
    </submittedName>
</protein>
<evidence type="ECO:0000256" key="4">
    <source>
        <dbReference type="ARBA" id="ARBA00023033"/>
    </source>
</evidence>
<evidence type="ECO:0000256" key="1">
    <source>
        <dbReference type="ARBA" id="ARBA00022630"/>
    </source>
</evidence>
<dbReference type="InterPro" id="IPR050172">
    <property type="entry name" value="SsuD_RutA_monooxygenase"/>
</dbReference>
<proteinExistence type="predicted"/>
<dbReference type="Proteomes" id="UP001183629">
    <property type="component" value="Unassembled WGS sequence"/>
</dbReference>
<dbReference type="NCBIfam" id="TIGR03560">
    <property type="entry name" value="F420_Rv1855c"/>
    <property type="match status" value="1"/>
</dbReference>
<name>A0AAE4CVJ1_9ACTN</name>